<organism evidence="1 2">
    <name type="scientific">Gemmata massiliana</name>
    <dbReference type="NCBI Taxonomy" id="1210884"/>
    <lineage>
        <taxon>Bacteria</taxon>
        <taxon>Pseudomonadati</taxon>
        <taxon>Planctomycetota</taxon>
        <taxon>Planctomycetia</taxon>
        <taxon>Gemmatales</taxon>
        <taxon>Gemmataceae</taxon>
        <taxon>Gemmata</taxon>
    </lineage>
</organism>
<accession>A0A6P2D172</accession>
<proteinExistence type="predicted"/>
<dbReference type="KEGG" id="gms:SOIL9_27030"/>
<evidence type="ECO:0000313" key="2">
    <source>
        <dbReference type="Proteomes" id="UP000464178"/>
    </source>
</evidence>
<reference evidence="1 2" key="1">
    <citation type="submission" date="2019-05" db="EMBL/GenBank/DDBJ databases">
        <authorList>
            <consortium name="Science for Life Laboratories"/>
        </authorList>
    </citation>
    <scope>NUCLEOTIDE SEQUENCE [LARGE SCALE GENOMIC DNA]</scope>
    <source>
        <strain evidence="1">Soil9</strain>
    </source>
</reference>
<name>A0A6P2D172_9BACT</name>
<dbReference type="Proteomes" id="UP000464178">
    <property type="component" value="Chromosome"/>
</dbReference>
<keyword evidence="2" id="KW-1185">Reference proteome</keyword>
<sequence>MEKPDYETACLDAIHHWLRITDLAEFAELRHGHRDSNGGFGIAFPGDLDEYDRFVEGHFIPPNYVVIYGFWGPPEGYELFVPEEVYLTILARVLGEEGFVVEADRVRALLLPNTRA</sequence>
<dbReference type="RefSeq" id="WP_162669483.1">
    <property type="nucleotide sequence ID" value="NZ_LR593886.1"/>
</dbReference>
<gene>
    <name evidence="1" type="ORF">SOIL9_27030</name>
</gene>
<dbReference type="EMBL" id="LR593886">
    <property type="protein sequence ID" value="VTR95011.1"/>
    <property type="molecule type" value="Genomic_DNA"/>
</dbReference>
<evidence type="ECO:0000313" key="1">
    <source>
        <dbReference type="EMBL" id="VTR95011.1"/>
    </source>
</evidence>
<protein>
    <submittedName>
        <fullName evidence="1">Uncharacterized protein</fullName>
    </submittedName>
</protein>
<dbReference type="AlphaFoldDB" id="A0A6P2D172"/>